<name>A0ABW9CKS8_9BURK</name>
<keyword evidence="1" id="KW-0812">Transmembrane</keyword>
<evidence type="ECO:0000256" key="1">
    <source>
        <dbReference type="SAM" id="Phobius"/>
    </source>
</evidence>
<evidence type="ECO:0000313" key="2">
    <source>
        <dbReference type="EMBL" id="MFM0518234.1"/>
    </source>
</evidence>
<evidence type="ECO:0000313" key="3">
    <source>
        <dbReference type="Proteomes" id="UP001629462"/>
    </source>
</evidence>
<keyword evidence="3" id="KW-1185">Reference proteome</keyword>
<organism evidence="2 3">
    <name type="scientific">Caballeronia jiangsuensis</name>
    <dbReference type="NCBI Taxonomy" id="1458357"/>
    <lineage>
        <taxon>Bacteria</taxon>
        <taxon>Pseudomonadati</taxon>
        <taxon>Pseudomonadota</taxon>
        <taxon>Betaproteobacteria</taxon>
        <taxon>Burkholderiales</taxon>
        <taxon>Burkholderiaceae</taxon>
        <taxon>Caballeronia</taxon>
    </lineage>
</organism>
<evidence type="ECO:0008006" key="4">
    <source>
        <dbReference type="Google" id="ProtNLM"/>
    </source>
</evidence>
<keyword evidence="1" id="KW-0472">Membrane</keyword>
<sequence length="67" mass="7530">MDGISFGDLVLFAAFLAVVIYPAVRIIRRTGRSGWWVLAFMTPALTLIALYVFAFARWPALDGDRRP</sequence>
<dbReference type="Proteomes" id="UP001629462">
    <property type="component" value="Unassembled WGS sequence"/>
</dbReference>
<accession>A0ABW9CKS8</accession>
<dbReference type="EMBL" id="JAQQDB010000010">
    <property type="protein sequence ID" value="MFM0518234.1"/>
    <property type="molecule type" value="Genomic_DNA"/>
</dbReference>
<gene>
    <name evidence="2" type="ORF">PQR08_12450</name>
</gene>
<proteinExistence type="predicted"/>
<protein>
    <recommendedName>
        <fullName evidence="4">DUF805 domain-containing protein</fullName>
    </recommendedName>
</protein>
<keyword evidence="1" id="KW-1133">Transmembrane helix</keyword>
<dbReference type="RefSeq" id="WP_238285181.1">
    <property type="nucleotide sequence ID" value="NZ_JAQQDB010000010.1"/>
</dbReference>
<feature type="transmembrane region" description="Helical" evidence="1">
    <location>
        <begin position="36"/>
        <end position="58"/>
    </location>
</feature>
<reference evidence="2 3" key="1">
    <citation type="journal article" date="2024" name="Chem. Sci.">
        <title>Discovery of megapolipeptins by genome mining of a Burkholderiales bacteria collection.</title>
        <authorList>
            <person name="Paulo B.S."/>
            <person name="Recchia M.J.J."/>
            <person name="Lee S."/>
            <person name="Fergusson C.H."/>
            <person name="Romanowski S.B."/>
            <person name="Hernandez A."/>
            <person name="Krull N."/>
            <person name="Liu D.Y."/>
            <person name="Cavanagh H."/>
            <person name="Bos A."/>
            <person name="Gray C.A."/>
            <person name="Murphy B.T."/>
            <person name="Linington R.G."/>
            <person name="Eustaquio A.S."/>
        </authorList>
    </citation>
    <scope>NUCLEOTIDE SEQUENCE [LARGE SCALE GENOMIC DNA]</scope>
    <source>
        <strain evidence="2 3">RL17-374-BIF-D</strain>
    </source>
</reference>
<comment type="caution">
    <text evidence="2">The sequence shown here is derived from an EMBL/GenBank/DDBJ whole genome shotgun (WGS) entry which is preliminary data.</text>
</comment>
<feature type="transmembrane region" description="Helical" evidence="1">
    <location>
        <begin position="6"/>
        <end position="24"/>
    </location>
</feature>